<reference evidence="3" key="1">
    <citation type="submission" date="2014-05" db="EMBL/GenBank/DDBJ databases">
        <title>The transcriptome of the halophilic microalga Tetraselmis sp. GSL018 isolated from the Great Salt Lake, Utah.</title>
        <authorList>
            <person name="Jinkerson R.E."/>
            <person name="D'Adamo S."/>
            <person name="Posewitz M.C."/>
        </authorList>
    </citation>
    <scope>NUCLEOTIDE SEQUENCE</scope>
    <source>
        <strain evidence="3">GSL018</strain>
    </source>
</reference>
<organism evidence="3">
    <name type="scientific">Tetraselmis sp. GSL018</name>
    <dbReference type="NCBI Taxonomy" id="582737"/>
    <lineage>
        <taxon>Eukaryota</taxon>
        <taxon>Viridiplantae</taxon>
        <taxon>Chlorophyta</taxon>
        <taxon>core chlorophytes</taxon>
        <taxon>Chlorodendrophyceae</taxon>
        <taxon>Chlorodendrales</taxon>
        <taxon>Chlorodendraceae</taxon>
        <taxon>Tetraselmis</taxon>
    </lineage>
</organism>
<name>A0A061RGZ1_9CHLO</name>
<dbReference type="EMBL" id="GBEZ01016184">
    <property type="protein sequence ID" value="JAC70044.1"/>
    <property type="molecule type" value="Transcribed_RNA"/>
</dbReference>
<protein>
    <recommendedName>
        <fullName evidence="2">Ig-like domain-containing protein</fullName>
    </recommendedName>
</protein>
<feature type="signal peptide" evidence="1">
    <location>
        <begin position="1"/>
        <end position="25"/>
    </location>
</feature>
<sequence length="203" mass="22581">MRQFTGLRLAYVLFIFRFGPQDVLCARTLQAEPEFAISMAPEHHTALGNATETIKIFESIRNYTANAISDFFMLALLESTAAPVGSDNSANLEHPKTHNFTSFIRNEKMNKTDTCHEESPVEPKEPPVQANAIEDKAIASGKCKARGEVCYMQFPPDTVGEWETHGRDSQSAFSRHSCCDSLVCRLRQGSNGVYSCEPSITQQ</sequence>
<gene>
    <name evidence="3" type="ORF">TSPGSL018_4992</name>
</gene>
<evidence type="ECO:0000259" key="2">
    <source>
        <dbReference type="PROSITE" id="PS50835"/>
    </source>
</evidence>
<feature type="chain" id="PRO_5001605843" description="Ig-like domain-containing protein" evidence="1">
    <location>
        <begin position="26"/>
        <end position="203"/>
    </location>
</feature>
<dbReference type="AlphaFoldDB" id="A0A061RGZ1"/>
<evidence type="ECO:0000313" key="3">
    <source>
        <dbReference type="EMBL" id="JAC70044.1"/>
    </source>
</evidence>
<accession>A0A061RGZ1</accession>
<keyword evidence="1" id="KW-0732">Signal</keyword>
<proteinExistence type="predicted"/>
<feature type="domain" description="Ig-like" evidence="2">
    <location>
        <begin position="123"/>
        <end position="203"/>
    </location>
</feature>
<dbReference type="PROSITE" id="PS50835">
    <property type="entry name" value="IG_LIKE"/>
    <property type="match status" value="1"/>
</dbReference>
<evidence type="ECO:0000256" key="1">
    <source>
        <dbReference type="SAM" id="SignalP"/>
    </source>
</evidence>
<dbReference type="InterPro" id="IPR007110">
    <property type="entry name" value="Ig-like_dom"/>
</dbReference>